<dbReference type="PROSITE" id="PS51379">
    <property type="entry name" value="4FE4S_FER_2"/>
    <property type="match status" value="2"/>
</dbReference>
<evidence type="ECO:0000313" key="8">
    <source>
        <dbReference type="Proteomes" id="UP000198975"/>
    </source>
</evidence>
<evidence type="ECO:0000256" key="1">
    <source>
        <dbReference type="ARBA" id="ARBA00022485"/>
    </source>
</evidence>
<dbReference type="InterPro" id="IPR017900">
    <property type="entry name" value="4Fe4S_Fe_S_CS"/>
</dbReference>
<evidence type="ECO:0000259" key="6">
    <source>
        <dbReference type="PROSITE" id="PS51379"/>
    </source>
</evidence>
<reference evidence="8" key="1">
    <citation type="submission" date="2016-08" db="EMBL/GenBank/DDBJ databases">
        <authorList>
            <person name="Varghese N."/>
            <person name="Submissions Spin"/>
        </authorList>
    </citation>
    <scope>NUCLEOTIDE SEQUENCE [LARGE SCALE GENOMIC DNA]</scope>
    <source>
        <strain evidence="8">REICA_082</strain>
    </source>
</reference>
<dbReference type="Gene3D" id="3.30.70.3270">
    <property type="match status" value="1"/>
</dbReference>
<dbReference type="EMBL" id="FMAY01000001">
    <property type="protein sequence ID" value="SCB80440.1"/>
    <property type="molecule type" value="Genomic_DNA"/>
</dbReference>
<dbReference type="NCBIfam" id="NF006076">
    <property type="entry name" value="PRK08222.1"/>
    <property type="match status" value="1"/>
</dbReference>
<dbReference type="GO" id="GO:0003954">
    <property type="term" value="F:NADH dehydrogenase activity"/>
    <property type="evidence" value="ECO:0007669"/>
    <property type="project" value="TreeGrafter"/>
</dbReference>
<proteinExistence type="predicted"/>
<keyword evidence="5" id="KW-0411">Iron-sulfur</keyword>
<keyword evidence="4" id="KW-0408">Iron</keyword>
<evidence type="ECO:0000256" key="5">
    <source>
        <dbReference type="ARBA" id="ARBA00023014"/>
    </source>
</evidence>
<dbReference type="InterPro" id="IPR010226">
    <property type="entry name" value="NADH_quinone_OxRdtase_chainI"/>
</dbReference>
<dbReference type="NCBIfam" id="NF009053">
    <property type="entry name" value="PRK12387.1"/>
    <property type="match status" value="1"/>
</dbReference>
<protein>
    <submittedName>
        <fullName evidence="7">Hydrogenase-4 component H</fullName>
    </submittedName>
</protein>
<feature type="domain" description="4Fe-4S ferredoxin-type" evidence="6">
    <location>
        <begin position="31"/>
        <end position="60"/>
    </location>
</feature>
<organism evidence="7 8">
    <name type="scientific">Kosakonia oryzendophytica</name>
    <dbReference type="NCBI Taxonomy" id="1005665"/>
    <lineage>
        <taxon>Bacteria</taxon>
        <taxon>Pseudomonadati</taxon>
        <taxon>Pseudomonadota</taxon>
        <taxon>Gammaproteobacteria</taxon>
        <taxon>Enterobacterales</taxon>
        <taxon>Enterobacteriaceae</taxon>
        <taxon>Kosakonia</taxon>
    </lineage>
</organism>
<dbReference type="InterPro" id="IPR017896">
    <property type="entry name" value="4Fe4S_Fe-S-bd"/>
</dbReference>
<evidence type="ECO:0000256" key="3">
    <source>
        <dbReference type="ARBA" id="ARBA00022737"/>
    </source>
</evidence>
<dbReference type="Proteomes" id="UP000198975">
    <property type="component" value="Unassembled WGS sequence"/>
</dbReference>
<dbReference type="GO" id="GO:0046872">
    <property type="term" value="F:metal ion binding"/>
    <property type="evidence" value="ECO:0007669"/>
    <property type="project" value="UniProtKB-KW"/>
</dbReference>
<name>A0A1C3ZDV6_9ENTR</name>
<dbReference type="OrthoDB" id="9808559at2"/>
<dbReference type="RefSeq" id="WP_061493752.1">
    <property type="nucleotide sequence ID" value="NZ_CP115659.1"/>
</dbReference>
<dbReference type="PROSITE" id="PS00198">
    <property type="entry name" value="4FE4S_FER_1"/>
    <property type="match status" value="2"/>
</dbReference>
<keyword evidence="3" id="KW-0677">Repeat</keyword>
<keyword evidence="8" id="KW-1185">Reference proteome</keyword>
<keyword evidence="2" id="KW-0479">Metal-binding</keyword>
<dbReference type="GO" id="GO:0009060">
    <property type="term" value="P:aerobic respiration"/>
    <property type="evidence" value="ECO:0007669"/>
    <property type="project" value="TreeGrafter"/>
</dbReference>
<dbReference type="PANTHER" id="PTHR10849">
    <property type="entry name" value="NADH DEHYDROGENASE UBIQUINONE IRON-SULFUR PROTEIN 8, MITOCHONDRIAL"/>
    <property type="match status" value="1"/>
</dbReference>
<accession>A0A1C3ZDV6</accession>
<dbReference type="Pfam" id="PF12838">
    <property type="entry name" value="Fer4_7"/>
    <property type="match status" value="1"/>
</dbReference>
<dbReference type="GO" id="GO:0016020">
    <property type="term" value="C:membrane"/>
    <property type="evidence" value="ECO:0007669"/>
    <property type="project" value="InterPro"/>
</dbReference>
<evidence type="ECO:0000256" key="4">
    <source>
        <dbReference type="ARBA" id="ARBA00023004"/>
    </source>
</evidence>
<dbReference type="PANTHER" id="PTHR10849:SF35">
    <property type="entry name" value="FORMATE HYDROGENLYASE SUBUNIT 6-RELATED"/>
    <property type="match status" value="1"/>
</dbReference>
<evidence type="ECO:0000313" key="7">
    <source>
        <dbReference type="EMBL" id="SCB80440.1"/>
    </source>
</evidence>
<gene>
    <name evidence="7" type="ORF">GA0061071_101550</name>
</gene>
<evidence type="ECO:0000256" key="2">
    <source>
        <dbReference type="ARBA" id="ARBA00022723"/>
    </source>
</evidence>
<dbReference type="SUPFAM" id="SSF54862">
    <property type="entry name" value="4Fe-4S ferredoxins"/>
    <property type="match status" value="1"/>
</dbReference>
<sequence length="182" mass="20203">MLKLLKTILRAGEVTVKYPFAPLEVCPGFRGKPELDPQQCIACGACTTACPANALTMETLADENSRTWQLFIGRCIYCGRCEEVCPTRAIHLSEEFELAVTNKADLYVRATFRLQHCSRCGVPFAPEKSVALAVELLTLNQNAPELADTLRAQASICPACRRRDALEHRGSVNVHYYLEEQA</sequence>
<feature type="domain" description="4Fe-4S ferredoxin-type" evidence="6">
    <location>
        <begin position="66"/>
        <end position="95"/>
    </location>
</feature>
<dbReference type="AlphaFoldDB" id="A0A1C3ZDV6"/>
<dbReference type="GO" id="GO:0051539">
    <property type="term" value="F:4 iron, 4 sulfur cluster binding"/>
    <property type="evidence" value="ECO:0007669"/>
    <property type="project" value="UniProtKB-KW"/>
</dbReference>
<keyword evidence="1" id="KW-0004">4Fe-4S</keyword>